<dbReference type="InterPro" id="IPR005197">
    <property type="entry name" value="Glyco_hydro_71"/>
</dbReference>
<protein>
    <submittedName>
        <fullName evidence="2">Uncharacterized protein</fullName>
    </submittedName>
</protein>
<evidence type="ECO:0000256" key="1">
    <source>
        <dbReference type="SAM" id="SignalP"/>
    </source>
</evidence>
<gene>
    <name evidence="2" type="ORF">BU23DRAFT_583137</name>
</gene>
<dbReference type="EMBL" id="ML976718">
    <property type="protein sequence ID" value="KAF1968609.1"/>
    <property type="molecule type" value="Genomic_DNA"/>
</dbReference>
<dbReference type="AlphaFoldDB" id="A0A6A5UXB1"/>
<dbReference type="Gene3D" id="3.20.20.80">
    <property type="entry name" value="Glycosidases"/>
    <property type="match status" value="1"/>
</dbReference>
<keyword evidence="3" id="KW-1185">Reference proteome</keyword>
<feature type="signal peptide" evidence="1">
    <location>
        <begin position="1"/>
        <end position="19"/>
    </location>
</feature>
<organism evidence="2 3">
    <name type="scientific">Bimuria novae-zelandiae CBS 107.79</name>
    <dbReference type="NCBI Taxonomy" id="1447943"/>
    <lineage>
        <taxon>Eukaryota</taxon>
        <taxon>Fungi</taxon>
        <taxon>Dikarya</taxon>
        <taxon>Ascomycota</taxon>
        <taxon>Pezizomycotina</taxon>
        <taxon>Dothideomycetes</taxon>
        <taxon>Pleosporomycetidae</taxon>
        <taxon>Pleosporales</taxon>
        <taxon>Massarineae</taxon>
        <taxon>Didymosphaeriaceae</taxon>
        <taxon>Bimuria</taxon>
    </lineage>
</organism>
<feature type="chain" id="PRO_5025374428" evidence="1">
    <location>
        <begin position="20"/>
        <end position="413"/>
    </location>
</feature>
<dbReference type="OrthoDB" id="3257981at2759"/>
<dbReference type="CDD" id="cd11577">
    <property type="entry name" value="GH71"/>
    <property type="match status" value="1"/>
</dbReference>
<reference evidence="2" key="1">
    <citation type="journal article" date="2020" name="Stud. Mycol.">
        <title>101 Dothideomycetes genomes: a test case for predicting lifestyles and emergence of pathogens.</title>
        <authorList>
            <person name="Haridas S."/>
            <person name="Albert R."/>
            <person name="Binder M."/>
            <person name="Bloem J."/>
            <person name="Labutti K."/>
            <person name="Salamov A."/>
            <person name="Andreopoulos B."/>
            <person name="Baker S."/>
            <person name="Barry K."/>
            <person name="Bills G."/>
            <person name="Bluhm B."/>
            <person name="Cannon C."/>
            <person name="Castanera R."/>
            <person name="Culley D."/>
            <person name="Daum C."/>
            <person name="Ezra D."/>
            <person name="Gonzalez J."/>
            <person name="Henrissat B."/>
            <person name="Kuo A."/>
            <person name="Liang C."/>
            <person name="Lipzen A."/>
            <person name="Lutzoni F."/>
            <person name="Magnuson J."/>
            <person name="Mondo S."/>
            <person name="Nolan M."/>
            <person name="Ohm R."/>
            <person name="Pangilinan J."/>
            <person name="Park H.-J."/>
            <person name="Ramirez L."/>
            <person name="Alfaro M."/>
            <person name="Sun H."/>
            <person name="Tritt A."/>
            <person name="Yoshinaga Y."/>
            <person name="Zwiers L.-H."/>
            <person name="Turgeon B."/>
            <person name="Goodwin S."/>
            <person name="Spatafora J."/>
            <person name="Crous P."/>
            <person name="Grigoriev I."/>
        </authorList>
    </citation>
    <scope>NUCLEOTIDE SEQUENCE</scope>
    <source>
        <strain evidence="2">CBS 107.79</strain>
    </source>
</reference>
<evidence type="ECO:0000313" key="2">
    <source>
        <dbReference type="EMBL" id="KAF1968609.1"/>
    </source>
</evidence>
<dbReference type="GO" id="GO:0051118">
    <property type="term" value="F:glucan endo-1,3-alpha-glucosidase activity"/>
    <property type="evidence" value="ECO:0007669"/>
    <property type="project" value="InterPro"/>
</dbReference>
<dbReference type="Pfam" id="PF03659">
    <property type="entry name" value="Glyco_hydro_71"/>
    <property type="match status" value="1"/>
</dbReference>
<keyword evidence="1" id="KW-0732">Signal</keyword>
<dbReference type="Proteomes" id="UP000800036">
    <property type="component" value="Unassembled WGS sequence"/>
</dbReference>
<evidence type="ECO:0000313" key="3">
    <source>
        <dbReference type="Proteomes" id="UP000800036"/>
    </source>
</evidence>
<proteinExistence type="predicted"/>
<name>A0A6A5UXB1_9PLEO</name>
<accession>A0A6A5UXB1</accession>
<sequence>MRLLAAVLALAVAPIAVQAKAVFAHYMVNIRLAVKEIAFAQAARIDAFALNIAYDDYVLQLQLPLAFSAAEATGFKLFFSFDYAGNEPLPKDDVISLLQYYGKSSAYFQYNGKPFGSTFEGSERSKDWVDIKASTGCFFIPDWSSLGTKEAWALGTADGLFSWEGWPNGLNDARTYGDASYFQYLSGAPYMAPISPWFYANMPGYNKNWLWRGDDMWFDRWQQLILSHYIGPLDDRQYVAFGPDFGKAPYNYTGMATVATEGVTAWFHPNPATACSDGGTTGNTASHLQLEFQPAEIVQDKVFYSALMGSDATVTVYIGGKSIAGDWSAKPYGGVGVYHGSVQTNGAEGNVVVRITRGGSTVMETSGKGAISSGCSSGLANFNVYVDAGTGGSSGAKTPKSHKRPRTYVRYRY</sequence>